<name>A0A9D4NEW6_DREPO</name>
<evidence type="ECO:0000313" key="1">
    <source>
        <dbReference type="EMBL" id="KAH3893406.1"/>
    </source>
</evidence>
<protein>
    <submittedName>
        <fullName evidence="1">Uncharacterized protein</fullName>
    </submittedName>
</protein>
<proteinExistence type="predicted"/>
<reference evidence="1" key="2">
    <citation type="submission" date="2020-11" db="EMBL/GenBank/DDBJ databases">
        <authorList>
            <person name="McCartney M.A."/>
            <person name="Auch B."/>
            <person name="Kono T."/>
            <person name="Mallez S."/>
            <person name="Becker A."/>
            <person name="Gohl D.M."/>
            <person name="Silverstein K.A.T."/>
            <person name="Koren S."/>
            <person name="Bechman K.B."/>
            <person name="Herman A."/>
            <person name="Abrahante J.E."/>
            <person name="Garbe J."/>
        </authorList>
    </citation>
    <scope>NUCLEOTIDE SEQUENCE</scope>
    <source>
        <strain evidence="1">Duluth1</strain>
        <tissue evidence="1">Whole animal</tissue>
    </source>
</reference>
<organism evidence="1 2">
    <name type="scientific">Dreissena polymorpha</name>
    <name type="common">Zebra mussel</name>
    <name type="synonym">Mytilus polymorpha</name>
    <dbReference type="NCBI Taxonomy" id="45954"/>
    <lineage>
        <taxon>Eukaryota</taxon>
        <taxon>Metazoa</taxon>
        <taxon>Spiralia</taxon>
        <taxon>Lophotrochozoa</taxon>
        <taxon>Mollusca</taxon>
        <taxon>Bivalvia</taxon>
        <taxon>Autobranchia</taxon>
        <taxon>Heteroconchia</taxon>
        <taxon>Euheterodonta</taxon>
        <taxon>Imparidentia</taxon>
        <taxon>Neoheterodontei</taxon>
        <taxon>Myida</taxon>
        <taxon>Dreissenoidea</taxon>
        <taxon>Dreissenidae</taxon>
        <taxon>Dreissena</taxon>
    </lineage>
</organism>
<accession>A0A9D4NEW6</accession>
<dbReference type="EMBL" id="JAIWYP010000001">
    <property type="protein sequence ID" value="KAH3893406.1"/>
    <property type="molecule type" value="Genomic_DNA"/>
</dbReference>
<sequence length="165" mass="18824">MINRSLKIDDIYGQQALGSLCRQRVDYVHPALPNYEHVDIGEERADDKATTDIRVPTSVTWRQENRSSRKLTTGPAWASVSDFCPPTSYHHNSISVSDRLISNLRFAGDVDIICDNRCELQDLTKRFDDRAGAYRMGIMMNRTNNTIADITMNIEKLKECEANKE</sequence>
<dbReference type="AlphaFoldDB" id="A0A9D4NEW6"/>
<gene>
    <name evidence="1" type="ORF">DPMN_017553</name>
</gene>
<dbReference type="Proteomes" id="UP000828390">
    <property type="component" value="Unassembled WGS sequence"/>
</dbReference>
<reference evidence="1" key="1">
    <citation type="journal article" date="2019" name="bioRxiv">
        <title>The Genome of the Zebra Mussel, Dreissena polymorpha: A Resource for Invasive Species Research.</title>
        <authorList>
            <person name="McCartney M.A."/>
            <person name="Auch B."/>
            <person name="Kono T."/>
            <person name="Mallez S."/>
            <person name="Zhang Y."/>
            <person name="Obille A."/>
            <person name="Becker A."/>
            <person name="Abrahante J.E."/>
            <person name="Garbe J."/>
            <person name="Badalamenti J.P."/>
            <person name="Herman A."/>
            <person name="Mangelson H."/>
            <person name="Liachko I."/>
            <person name="Sullivan S."/>
            <person name="Sone E.D."/>
            <person name="Koren S."/>
            <person name="Silverstein K.A.T."/>
            <person name="Beckman K.B."/>
            <person name="Gohl D.M."/>
        </authorList>
    </citation>
    <scope>NUCLEOTIDE SEQUENCE</scope>
    <source>
        <strain evidence="1">Duluth1</strain>
        <tissue evidence="1">Whole animal</tissue>
    </source>
</reference>
<keyword evidence="2" id="KW-1185">Reference proteome</keyword>
<evidence type="ECO:0000313" key="2">
    <source>
        <dbReference type="Proteomes" id="UP000828390"/>
    </source>
</evidence>
<comment type="caution">
    <text evidence="1">The sequence shown here is derived from an EMBL/GenBank/DDBJ whole genome shotgun (WGS) entry which is preliminary data.</text>
</comment>